<evidence type="ECO:0000313" key="2">
    <source>
        <dbReference type="EMBL" id="CAI3980624.1"/>
    </source>
</evidence>
<dbReference type="InterPro" id="IPR000182">
    <property type="entry name" value="GNAT_dom"/>
</dbReference>
<gene>
    <name evidence="2" type="ORF">C1SCF055_LOCUS8487</name>
</gene>
<name>A0A9P1BW86_9DINO</name>
<proteinExistence type="predicted"/>
<organism evidence="2">
    <name type="scientific">Cladocopium goreaui</name>
    <dbReference type="NCBI Taxonomy" id="2562237"/>
    <lineage>
        <taxon>Eukaryota</taxon>
        <taxon>Sar</taxon>
        <taxon>Alveolata</taxon>
        <taxon>Dinophyceae</taxon>
        <taxon>Suessiales</taxon>
        <taxon>Symbiodiniaceae</taxon>
        <taxon>Cladocopium</taxon>
    </lineage>
</organism>
<evidence type="ECO:0000313" key="4">
    <source>
        <dbReference type="Proteomes" id="UP001152797"/>
    </source>
</evidence>
<dbReference type="Proteomes" id="UP001152797">
    <property type="component" value="Unassembled WGS sequence"/>
</dbReference>
<dbReference type="EMBL" id="CAMXCT020000570">
    <property type="protein sequence ID" value="CAL1133999.1"/>
    <property type="molecule type" value="Genomic_DNA"/>
</dbReference>
<dbReference type="Pfam" id="PF00583">
    <property type="entry name" value="Acetyltransf_1"/>
    <property type="match status" value="1"/>
</dbReference>
<dbReference type="InterPro" id="IPR016181">
    <property type="entry name" value="Acyl_CoA_acyltransferase"/>
</dbReference>
<protein>
    <recommendedName>
        <fullName evidence="1">N-acetyltransferase domain-containing protein</fullName>
    </recommendedName>
</protein>
<sequence length="131" mass="15075">MVFGDSRSARPYLQNFCVAPKWRRRGLGRVLLKMAERVVRDVWREDRIYLHAGSNEAAVQSQSSTLVVVSTCFNKSQQVSTIHFETTVVFESTNSLPGSFGPGATRLNNIGIEEERQKRNDVQHFFQHWYL</sequence>
<dbReference type="EMBL" id="CAMXCT030000570">
    <property type="protein sequence ID" value="CAL4767936.1"/>
    <property type="molecule type" value="Genomic_DNA"/>
</dbReference>
<dbReference type="AlphaFoldDB" id="A0A9P1BW86"/>
<dbReference type="GO" id="GO:0016747">
    <property type="term" value="F:acyltransferase activity, transferring groups other than amino-acyl groups"/>
    <property type="evidence" value="ECO:0007669"/>
    <property type="project" value="InterPro"/>
</dbReference>
<reference evidence="3 4" key="2">
    <citation type="submission" date="2024-05" db="EMBL/GenBank/DDBJ databases">
        <authorList>
            <person name="Chen Y."/>
            <person name="Shah S."/>
            <person name="Dougan E. K."/>
            <person name="Thang M."/>
            <person name="Chan C."/>
        </authorList>
    </citation>
    <scope>NUCLEOTIDE SEQUENCE [LARGE SCALE GENOMIC DNA]</scope>
</reference>
<keyword evidence="4" id="KW-1185">Reference proteome</keyword>
<feature type="domain" description="N-acetyltransferase" evidence="1">
    <location>
        <begin position="9"/>
        <end position="59"/>
    </location>
</feature>
<dbReference type="EMBL" id="CAMXCT010000570">
    <property type="protein sequence ID" value="CAI3980624.1"/>
    <property type="molecule type" value="Genomic_DNA"/>
</dbReference>
<dbReference type="CDD" id="cd04301">
    <property type="entry name" value="NAT_SF"/>
    <property type="match status" value="1"/>
</dbReference>
<reference evidence="2" key="1">
    <citation type="submission" date="2022-10" db="EMBL/GenBank/DDBJ databases">
        <authorList>
            <person name="Chen Y."/>
            <person name="Dougan E. K."/>
            <person name="Chan C."/>
            <person name="Rhodes N."/>
            <person name="Thang M."/>
        </authorList>
    </citation>
    <scope>NUCLEOTIDE SEQUENCE</scope>
</reference>
<evidence type="ECO:0000313" key="3">
    <source>
        <dbReference type="EMBL" id="CAL4767936.1"/>
    </source>
</evidence>
<accession>A0A9P1BW86</accession>
<comment type="caution">
    <text evidence="2">The sequence shown here is derived from an EMBL/GenBank/DDBJ whole genome shotgun (WGS) entry which is preliminary data.</text>
</comment>
<dbReference type="Gene3D" id="3.40.630.30">
    <property type="match status" value="1"/>
</dbReference>
<dbReference type="OrthoDB" id="418789at2759"/>
<evidence type="ECO:0000259" key="1">
    <source>
        <dbReference type="Pfam" id="PF00583"/>
    </source>
</evidence>
<dbReference type="SUPFAM" id="SSF55729">
    <property type="entry name" value="Acyl-CoA N-acyltransferases (Nat)"/>
    <property type="match status" value="1"/>
</dbReference>